<dbReference type="EMBL" id="FQXI01000006">
    <property type="protein sequence ID" value="SHH30600.1"/>
    <property type="molecule type" value="Genomic_DNA"/>
</dbReference>
<evidence type="ECO:0000256" key="4">
    <source>
        <dbReference type="ARBA" id="ARBA00022679"/>
    </source>
</evidence>
<evidence type="ECO:0000256" key="2">
    <source>
        <dbReference type="ARBA" id="ARBA00004954"/>
    </source>
</evidence>
<dbReference type="NCBIfam" id="NF002049">
    <property type="entry name" value="PRK00881.1"/>
    <property type="match status" value="1"/>
</dbReference>
<dbReference type="NCBIfam" id="TIGR00355">
    <property type="entry name" value="purH"/>
    <property type="match status" value="1"/>
</dbReference>
<dbReference type="GO" id="GO:0006189">
    <property type="term" value="P:'de novo' IMP biosynthetic process"/>
    <property type="evidence" value="ECO:0007669"/>
    <property type="project" value="UniProtKB-UniRule"/>
</dbReference>
<evidence type="ECO:0000256" key="3">
    <source>
        <dbReference type="ARBA" id="ARBA00007667"/>
    </source>
</evidence>
<comment type="similarity">
    <text evidence="3 10">Belongs to the PurH family.</text>
</comment>
<keyword evidence="4 10" id="KW-0808">Transferase</keyword>
<dbReference type="CDD" id="cd01421">
    <property type="entry name" value="IMPCH"/>
    <property type="match status" value="1"/>
</dbReference>
<evidence type="ECO:0000256" key="9">
    <source>
        <dbReference type="ARBA" id="ARBA00050687"/>
    </source>
</evidence>
<dbReference type="FunFam" id="3.40.50.1380:FF:000001">
    <property type="entry name" value="Bifunctional purine biosynthesis protein PurH"/>
    <property type="match status" value="1"/>
</dbReference>
<dbReference type="Pfam" id="PF02142">
    <property type="entry name" value="MGS"/>
    <property type="match status" value="1"/>
</dbReference>
<comment type="pathway">
    <text evidence="2 10">Purine metabolism; IMP biosynthesis via de novo pathway; 5-formamido-1-(5-phospho-D-ribosyl)imidazole-4-carboxamide from 5-amino-1-(5-phospho-D-ribosyl)imidazole-4-carboxamide (10-formyl THF route): step 1/1.</text>
</comment>
<comment type="pathway">
    <text evidence="1 10">Purine metabolism; IMP biosynthesis via de novo pathway; IMP from 5-formamido-1-(5-phospho-D-ribosyl)imidazole-4-carboxamide: step 1/1.</text>
</comment>
<comment type="domain">
    <text evidence="10">The IMP cyclohydrolase activity resides in the N-terminal region.</text>
</comment>
<dbReference type="STRING" id="1120995.SAMN02745245_01024"/>
<keyword evidence="5 10" id="KW-0658">Purine biosynthesis</keyword>
<sequence>MRALISVTDKKNVDYLAKSLSDLGYEIVSTGGTLKKILDSGIKAIDIEEVTGFPEILDGRVKTLSPKVHGAILYKRDDEEHKKTILEQDIEPIDIVVVNLYDFQGALKTRDHDNIIENIDIGGPTLIRSTAKNYKDVLIVTDPSDYEEVVERLKNKTDDLEFREKLAAKAFSLTAYYDSMISRYFLNRTSLDSKYYSLGFEKISDLRYGENPSQSAKVYEDNFVESYLSNLEILHGKEMSFNNYNDLNVAVELAAELGKNSVVGLKHATPCAASKAESIYEAYIKTYNADPVSIFGGIIAANGIVDRDTAVEMSKIFLEIIVAEDFTEEALEVLTEKKNIRLVKVDFSLSSVNIDVKYLNGKVLIQDKDQAVDGFEVVTDKKPTDSEIEDLKFAMTVVKHAKSNAIVIAKDLVTLGIGGGQTSRIWALESIGNNHPDKSFKNSVLASDAFFPFDDCVTLAGEMGVKSIIQPGGSKKDIDSIKKCNELNISMVFTGQRHFKH</sequence>
<dbReference type="PIRSF" id="PIRSF000414">
    <property type="entry name" value="AICARFT_IMPCHas"/>
    <property type="match status" value="1"/>
</dbReference>
<dbReference type="GO" id="GO:0004643">
    <property type="term" value="F:phosphoribosylaminoimidazolecarboxamide formyltransferase activity"/>
    <property type="evidence" value="ECO:0007669"/>
    <property type="project" value="UniProtKB-UniRule"/>
</dbReference>
<dbReference type="GO" id="GO:0005829">
    <property type="term" value="C:cytosol"/>
    <property type="evidence" value="ECO:0007669"/>
    <property type="project" value="TreeGrafter"/>
</dbReference>
<evidence type="ECO:0000259" key="11">
    <source>
        <dbReference type="PROSITE" id="PS51855"/>
    </source>
</evidence>
<dbReference type="InterPro" id="IPR011607">
    <property type="entry name" value="MGS-like_dom"/>
</dbReference>
<dbReference type="SMART" id="SM00798">
    <property type="entry name" value="AICARFT_IMPCHas"/>
    <property type="match status" value="1"/>
</dbReference>
<dbReference type="InterPro" id="IPR002695">
    <property type="entry name" value="PurH-like"/>
</dbReference>
<evidence type="ECO:0000256" key="7">
    <source>
        <dbReference type="ARBA" id="ARBA00023268"/>
    </source>
</evidence>
<comment type="catalytic activity">
    <reaction evidence="9 10">
        <text>IMP + H2O = 5-formamido-1-(5-phospho-D-ribosyl)imidazole-4-carboxamide</text>
        <dbReference type="Rhea" id="RHEA:18445"/>
        <dbReference type="ChEBI" id="CHEBI:15377"/>
        <dbReference type="ChEBI" id="CHEBI:58053"/>
        <dbReference type="ChEBI" id="CHEBI:58467"/>
        <dbReference type="EC" id="3.5.4.10"/>
    </reaction>
</comment>
<dbReference type="OrthoDB" id="9802065at2"/>
<dbReference type="InterPro" id="IPR016193">
    <property type="entry name" value="Cytidine_deaminase-like"/>
</dbReference>
<keyword evidence="7 10" id="KW-0511">Multifunctional enzyme</keyword>
<dbReference type="HAMAP" id="MF_00139">
    <property type="entry name" value="PurH"/>
    <property type="match status" value="1"/>
</dbReference>
<keyword evidence="6 10" id="KW-0378">Hydrolase</keyword>
<evidence type="ECO:0000313" key="13">
    <source>
        <dbReference type="Proteomes" id="UP000184032"/>
    </source>
</evidence>
<dbReference type="Proteomes" id="UP000184032">
    <property type="component" value="Unassembled WGS sequence"/>
</dbReference>
<dbReference type="SMART" id="SM00851">
    <property type="entry name" value="MGS"/>
    <property type="match status" value="1"/>
</dbReference>
<dbReference type="SUPFAM" id="SSF52335">
    <property type="entry name" value="Methylglyoxal synthase-like"/>
    <property type="match status" value="1"/>
</dbReference>
<proteinExistence type="inferred from homology"/>
<dbReference type="Gene3D" id="3.40.50.1380">
    <property type="entry name" value="Methylglyoxal synthase-like domain"/>
    <property type="match status" value="1"/>
</dbReference>
<dbReference type="FunFam" id="3.40.140.20:FF:000001">
    <property type="entry name" value="Bifunctional purine biosynthesis protein PurH"/>
    <property type="match status" value="1"/>
</dbReference>
<evidence type="ECO:0000256" key="10">
    <source>
        <dbReference type="HAMAP-Rule" id="MF_00139"/>
    </source>
</evidence>
<evidence type="ECO:0000256" key="8">
    <source>
        <dbReference type="ARBA" id="ARBA00050488"/>
    </source>
</evidence>
<dbReference type="PROSITE" id="PS51855">
    <property type="entry name" value="MGS"/>
    <property type="match status" value="1"/>
</dbReference>
<evidence type="ECO:0000256" key="5">
    <source>
        <dbReference type="ARBA" id="ARBA00022755"/>
    </source>
</evidence>
<dbReference type="PANTHER" id="PTHR11692">
    <property type="entry name" value="BIFUNCTIONAL PURINE BIOSYNTHESIS PROTEIN PURH"/>
    <property type="match status" value="1"/>
</dbReference>
<dbReference type="GO" id="GO:0003937">
    <property type="term" value="F:IMP cyclohydrolase activity"/>
    <property type="evidence" value="ECO:0007669"/>
    <property type="project" value="UniProtKB-UniRule"/>
</dbReference>
<dbReference type="EC" id="2.1.2.3" evidence="10"/>
<dbReference type="Gene3D" id="3.40.140.20">
    <property type="match status" value="2"/>
</dbReference>
<evidence type="ECO:0000313" key="12">
    <source>
        <dbReference type="EMBL" id="SHH30600.1"/>
    </source>
</evidence>
<accession>A0A1M5RWM8</accession>
<organism evidence="12 13">
    <name type="scientific">Anaerosphaera aminiphila DSM 21120</name>
    <dbReference type="NCBI Taxonomy" id="1120995"/>
    <lineage>
        <taxon>Bacteria</taxon>
        <taxon>Bacillati</taxon>
        <taxon>Bacillota</taxon>
        <taxon>Tissierellia</taxon>
        <taxon>Tissierellales</taxon>
        <taxon>Peptoniphilaceae</taxon>
        <taxon>Anaerosphaera</taxon>
    </lineage>
</organism>
<protein>
    <recommendedName>
        <fullName evidence="10">Bifunctional purine biosynthesis protein PurH</fullName>
    </recommendedName>
    <domain>
        <recommendedName>
            <fullName evidence="10">Phosphoribosylaminoimidazolecarboxamide formyltransferase</fullName>
            <ecNumber evidence="10">2.1.2.3</ecNumber>
        </recommendedName>
        <alternativeName>
            <fullName evidence="10">AICAR transformylase</fullName>
        </alternativeName>
    </domain>
    <domain>
        <recommendedName>
            <fullName evidence="10">IMP cyclohydrolase</fullName>
            <ecNumber evidence="10">3.5.4.10</ecNumber>
        </recommendedName>
        <alternativeName>
            <fullName evidence="10">ATIC</fullName>
        </alternativeName>
        <alternativeName>
            <fullName evidence="10">IMP synthase</fullName>
        </alternativeName>
        <alternativeName>
            <fullName evidence="10">Inosinicase</fullName>
        </alternativeName>
    </domain>
</protein>
<dbReference type="InterPro" id="IPR024051">
    <property type="entry name" value="AICAR_Tfase_dup_dom_sf"/>
</dbReference>
<name>A0A1M5RWM8_9FIRM</name>
<comment type="catalytic activity">
    <reaction evidence="8 10">
        <text>(6R)-10-formyltetrahydrofolate + 5-amino-1-(5-phospho-beta-D-ribosyl)imidazole-4-carboxamide = 5-formamido-1-(5-phospho-D-ribosyl)imidazole-4-carboxamide + (6S)-5,6,7,8-tetrahydrofolate</text>
        <dbReference type="Rhea" id="RHEA:22192"/>
        <dbReference type="ChEBI" id="CHEBI:57453"/>
        <dbReference type="ChEBI" id="CHEBI:58467"/>
        <dbReference type="ChEBI" id="CHEBI:58475"/>
        <dbReference type="ChEBI" id="CHEBI:195366"/>
        <dbReference type="EC" id="2.1.2.3"/>
    </reaction>
</comment>
<dbReference type="RefSeq" id="WP_073184353.1">
    <property type="nucleotide sequence ID" value="NZ_FQXI01000006.1"/>
</dbReference>
<reference evidence="12 13" key="1">
    <citation type="submission" date="2016-11" db="EMBL/GenBank/DDBJ databases">
        <authorList>
            <person name="Jaros S."/>
            <person name="Januszkiewicz K."/>
            <person name="Wedrychowicz H."/>
        </authorList>
    </citation>
    <scope>NUCLEOTIDE SEQUENCE [LARGE SCALE GENOMIC DNA]</scope>
    <source>
        <strain evidence="12 13">DSM 21120</strain>
    </source>
</reference>
<dbReference type="Pfam" id="PF01808">
    <property type="entry name" value="AICARFT_IMPCHas"/>
    <property type="match status" value="1"/>
</dbReference>
<dbReference type="PANTHER" id="PTHR11692:SF0">
    <property type="entry name" value="BIFUNCTIONAL PURINE BIOSYNTHESIS PROTEIN ATIC"/>
    <property type="match status" value="1"/>
</dbReference>
<dbReference type="InterPro" id="IPR036914">
    <property type="entry name" value="MGS-like_dom_sf"/>
</dbReference>
<dbReference type="EC" id="3.5.4.10" evidence="10"/>
<keyword evidence="13" id="KW-1185">Reference proteome</keyword>
<dbReference type="UniPathway" id="UPA00074">
    <property type="reaction ID" value="UER00133"/>
</dbReference>
<evidence type="ECO:0000256" key="6">
    <source>
        <dbReference type="ARBA" id="ARBA00022801"/>
    </source>
</evidence>
<evidence type="ECO:0000256" key="1">
    <source>
        <dbReference type="ARBA" id="ARBA00004844"/>
    </source>
</evidence>
<dbReference type="AlphaFoldDB" id="A0A1M5RWM8"/>
<gene>
    <name evidence="10" type="primary">purH</name>
    <name evidence="12" type="ORF">SAMN02745245_01024</name>
</gene>
<feature type="domain" description="MGS-like" evidence="11">
    <location>
        <begin position="1"/>
        <end position="141"/>
    </location>
</feature>
<dbReference type="SUPFAM" id="SSF53927">
    <property type="entry name" value="Cytidine deaminase-like"/>
    <property type="match status" value="1"/>
</dbReference>